<evidence type="ECO:0000313" key="1">
    <source>
        <dbReference type="EMBL" id="WIY27494.1"/>
    </source>
</evidence>
<name>A0A9Y2P6J1_9RHOB</name>
<dbReference type="EMBL" id="CP127247">
    <property type="protein sequence ID" value="WIY27494.1"/>
    <property type="molecule type" value="Genomic_DNA"/>
</dbReference>
<dbReference type="Proteomes" id="UP001238334">
    <property type="component" value="Chromosome"/>
</dbReference>
<reference evidence="1 2" key="1">
    <citation type="submission" date="2023-06" db="EMBL/GenBank/DDBJ databases">
        <title>Parasedimentitalea psychrophila sp. nov., a psychrophilic bacterium isolated from deep-sea sediment.</title>
        <authorList>
            <person name="Li A."/>
        </authorList>
    </citation>
    <scope>NUCLEOTIDE SEQUENCE [LARGE SCALE GENOMIC DNA]</scope>
    <source>
        <strain evidence="1 2">QS115</strain>
    </source>
</reference>
<sequence>MTRVGETFGRMTSNIGRMGRRMGVGLTAARVGIFALTTSTAAYGDTVAKTAGKLRIAFEALQEYRFAAEHPSDAICDYCSEWQQERGRCIHWLFMDPEPRPSAHGAWRKSVCKV</sequence>
<proteinExistence type="predicted"/>
<gene>
    <name evidence="1" type="ORF">QPJ95_11605</name>
</gene>
<protein>
    <submittedName>
        <fullName evidence="1">Uncharacterized protein</fullName>
    </submittedName>
</protein>
<organism evidence="1 2">
    <name type="scientific">Parasedimentitalea psychrophila</name>
    <dbReference type="NCBI Taxonomy" id="2997337"/>
    <lineage>
        <taxon>Bacteria</taxon>
        <taxon>Pseudomonadati</taxon>
        <taxon>Pseudomonadota</taxon>
        <taxon>Alphaproteobacteria</taxon>
        <taxon>Rhodobacterales</taxon>
        <taxon>Paracoccaceae</taxon>
        <taxon>Parasedimentitalea</taxon>
    </lineage>
</organism>
<evidence type="ECO:0000313" key="2">
    <source>
        <dbReference type="Proteomes" id="UP001238334"/>
    </source>
</evidence>
<dbReference type="RefSeq" id="WP_270920454.1">
    <property type="nucleotide sequence ID" value="NZ_CP127247.1"/>
</dbReference>
<dbReference type="AlphaFoldDB" id="A0A9Y2P6J1"/>
<dbReference type="KEGG" id="ppso:QPJ95_11605"/>
<keyword evidence="2" id="KW-1185">Reference proteome</keyword>
<accession>A0A9Y2P6J1</accession>